<proteinExistence type="predicted"/>
<keyword evidence="1" id="KW-1133">Transmembrane helix</keyword>
<dbReference type="SMART" id="SM00014">
    <property type="entry name" value="acidPPc"/>
    <property type="match status" value="1"/>
</dbReference>
<dbReference type="PANTHER" id="PTHR14969:SF13">
    <property type="entry name" value="AT30094P"/>
    <property type="match status" value="1"/>
</dbReference>
<name>A0A1B7LCD0_9FIRM</name>
<reference evidence="3 4" key="1">
    <citation type="submission" date="2016-04" db="EMBL/GenBank/DDBJ databases">
        <authorList>
            <person name="Evans L.H."/>
            <person name="Alamgir A."/>
            <person name="Owens N."/>
            <person name="Weber N.D."/>
            <person name="Virtaneva K."/>
            <person name="Barbian K."/>
            <person name="Babar A."/>
            <person name="Rosenke K."/>
        </authorList>
    </citation>
    <scope>NUCLEOTIDE SEQUENCE [LARGE SCALE GENOMIC DNA]</scope>
    <source>
        <strain evidence="3 4">LMa1</strain>
    </source>
</reference>
<comment type="caution">
    <text evidence="3">The sequence shown here is derived from an EMBL/GenBank/DDBJ whole genome shotgun (WGS) entry which is preliminary data.</text>
</comment>
<dbReference type="Pfam" id="PF01569">
    <property type="entry name" value="PAP2"/>
    <property type="match status" value="1"/>
</dbReference>
<feature type="transmembrane region" description="Helical" evidence="1">
    <location>
        <begin position="72"/>
        <end position="90"/>
    </location>
</feature>
<keyword evidence="1" id="KW-0812">Transmembrane</keyword>
<keyword evidence="4" id="KW-1185">Reference proteome</keyword>
<dbReference type="PANTHER" id="PTHR14969">
    <property type="entry name" value="SPHINGOSINE-1-PHOSPHATE PHOSPHOHYDROLASE"/>
    <property type="match status" value="1"/>
</dbReference>
<accession>A0A1B7LCD0</accession>
<evidence type="ECO:0000313" key="4">
    <source>
        <dbReference type="Proteomes" id="UP000078532"/>
    </source>
</evidence>
<keyword evidence="1" id="KW-0472">Membrane</keyword>
<evidence type="ECO:0000256" key="1">
    <source>
        <dbReference type="SAM" id="Phobius"/>
    </source>
</evidence>
<dbReference type="Proteomes" id="UP000078532">
    <property type="component" value="Unassembled WGS sequence"/>
</dbReference>
<dbReference type="Gene3D" id="1.20.144.10">
    <property type="entry name" value="Phosphatidic acid phosphatase type 2/haloperoxidase"/>
    <property type="match status" value="2"/>
</dbReference>
<dbReference type="InterPro" id="IPR036938">
    <property type="entry name" value="PAP2/HPO_sf"/>
</dbReference>
<feature type="transmembrane region" description="Helical" evidence="1">
    <location>
        <begin position="138"/>
        <end position="156"/>
    </location>
</feature>
<dbReference type="SUPFAM" id="SSF48317">
    <property type="entry name" value="Acid phosphatase/Vanadium-dependent haloperoxidase"/>
    <property type="match status" value="1"/>
</dbReference>
<dbReference type="STRING" id="1838280.A6M21_13850"/>
<protein>
    <recommendedName>
        <fullName evidence="2">Phosphatidic acid phosphatase type 2/haloperoxidase domain-containing protein</fullName>
    </recommendedName>
</protein>
<organism evidence="3 4">
    <name type="scientific">Desulfotomaculum copahuensis</name>
    <dbReference type="NCBI Taxonomy" id="1838280"/>
    <lineage>
        <taxon>Bacteria</taxon>
        <taxon>Bacillati</taxon>
        <taxon>Bacillota</taxon>
        <taxon>Clostridia</taxon>
        <taxon>Eubacteriales</taxon>
        <taxon>Desulfotomaculaceae</taxon>
        <taxon>Desulfotomaculum</taxon>
    </lineage>
</organism>
<dbReference type="AlphaFoldDB" id="A0A1B7LCD0"/>
<dbReference type="CDD" id="cd03392">
    <property type="entry name" value="PAP2_like_2"/>
    <property type="match status" value="1"/>
</dbReference>
<feature type="domain" description="Phosphatidic acid phosphatase type 2/haloperoxidase" evidence="2">
    <location>
        <begin position="96"/>
        <end position="209"/>
    </location>
</feature>
<evidence type="ECO:0000259" key="2">
    <source>
        <dbReference type="SMART" id="SM00014"/>
    </source>
</evidence>
<sequence length="232" mass="25776">MDHWLTPLGDFGVRLFRGFLLIALLILLFGRLAEDVVSRETGQFDLLLTGLVRHYTSPDMTMVMKTVTSLDSPGVLTFIVILLVATLFLLRRPRREPVLLAVTTTGSWLLNELLKWSFHRPRPDVNWLVQATGYSFPSGHSMVGIAFYGALAYLLWNWLPSPGQRRLTAGLCALLVLSIGISRIYLGVHYPSDVLAGFIAGGCWLTACILACEAARRRPGNGPAVRRAGWQR</sequence>
<dbReference type="EMBL" id="LYVF01000182">
    <property type="protein sequence ID" value="OAT80314.1"/>
    <property type="molecule type" value="Genomic_DNA"/>
</dbReference>
<feature type="transmembrane region" description="Helical" evidence="1">
    <location>
        <begin position="168"/>
        <end position="188"/>
    </location>
</feature>
<dbReference type="InterPro" id="IPR000326">
    <property type="entry name" value="PAP2/HPO"/>
</dbReference>
<gene>
    <name evidence="3" type="ORF">A6M21_13850</name>
</gene>
<evidence type="ECO:0000313" key="3">
    <source>
        <dbReference type="EMBL" id="OAT80314.1"/>
    </source>
</evidence>
<feature type="transmembrane region" description="Helical" evidence="1">
    <location>
        <begin position="194"/>
        <end position="212"/>
    </location>
</feature>